<dbReference type="Proteomes" id="UP000033188">
    <property type="component" value="Chromosome 3"/>
</dbReference>
<protein>
    <recommendedName>
        <fullName evidence="2">N-acetylglucosaminylphosphatidylinositol deacetylase</fullName>
        <ecNumber evidence="2">3.5.1.89</ecNumber>
    </recommendedName>
</protein>
<comment type="similarity">
    <text evidence="1">Belongs to the PIGL family.</text>
</comment>
<dbReference type="GO" id="GO:0000225">
    <property type="term" value="F:N-acetylglucosaminylphosphatidylinositol deacetylase activity"/>
    <property type="evidence" value="ECO:0007669"/>
    <property type="project" value="UniProtKB-EC"/>
</dbReference>
<dbReference type="UniPathway" id="UPA00196"/>
<dbReference type="AlphaFoldDB" id="A0A061DCP4"/>
<keyword evidence="5" id="KW-1185">Reference proteome</keyword>
<proteinExistence type="inferred from homology"/>
<keyword evidence="3" id="KW-0472">Membrane</keyword>
<reference evidence="5" key="1">
    <citation type="journal article" date="2014" name="Nucleic Acids Res.">
        <title>The evolutionary dynamics of variant antigen genes in Babesia reveal a history of genomic innovation underlying host-parasite interaction.</title>
        <authorList>
            <person name="Jackson A.P."/>
            <person name="Otto T.D."/>
            <person name="Darby A."/>
            <person name="Ramaprasad A."/>
            <person name="Xia D."/>
            <person name="Echaide I.E."/>
            <person name="Farber M."/>
            <person name="Gahlot S."/>
            <person name="Gamble J."/>
            <person name="Gupta D."/>
            <person name="Gupta Y."/>
            <person name="Jackson L."/>
            <person name="Malandrin L."/>
            <person name="Malas T.B."/>
            <person name="Moussa E."/>
            <person name="Nair M."/>
            <person name="Reid A.J."/>
            <person name="Sanders M."/>
            <person name="Sharma J."/>
            <person name="Tracey A."/>
            <person name="Quail M.A."/>
            <person name="Weir W."/>
            <person name="Wastling J.M."/>
            <person name="Hall N."/>
            <person name="Willadsen P."/>
            <person name="Lingelbach K."/>
            <person name="Shiels B."/>
            <person name="Tait A."/>
            <person name="Berriman M."/>
            <person name="Allred D.R."/>
            <person name="Pain A."/>
        </authorList>
    </citation>
    <scope>NUCLEOTIDE SEQUENCE [LARGE SCALE GENOMIC DNA]</scope>
    <source>
        <strain evidence="5">Bond</strain>
    </source>
</reference>
<dbReference type="GeneID" id="24565340"/>
<dbReference type="Pfam" id="PF02585">
    <property type="entry name" value="PIG-L"/>
    <property type="match status" value="1"/>
</dbReference>
<keyword evidence="3" id="KW-0812">Transmembrane</keyword>
<accession>A0A061DCP4</accession>
<dbReference type="PANTHER" id="PTHR12993">
    <property type="entry name" value="N-ACETYLGLUCOSAMINYL-PHOSPHATIDYLINOSITOL DE-N-ACETYLASE-RELATED"/>
    <property type="match status" value="1"/>
</dbReference>
<evidence type="ECO:0000256" key="3">
    <source>
        <dbReference type="SAM" id="Phobius"/>
    </source>
</evidence>
<dbReference type="EMBL" id="LK391709">
    <property type="protein sequence ID" value="CDR96799.1"/>
    <property type="molecule type" value="Genomic_DNA"/>
</dbReference>
<sequence>MQSEYWGPPLICLFILVVYYGVRFYLNKKRLQLVPWMIYGLEGNGPHVVSFVLTHPNDEAYYFSPTLEMLGDFRQQYSSVDVHALVLSKGNYSGEGDSRVSEMQTICNKYKMQCTILDEPDMQMDTPTWDKDRIAELVQKFLEKNSSKVVITFDEHGVNSDSHRISAHDAVMAVKEKISDLRVWMLASFGSASANFPLFAYLEAIFAKTIACVHSFGPVYQNVKIHESESSSGFKLFFNSYGYVNIFKRL</sequence>
<dbReference type="VEuPathDB" id="PiroplasmaDB:BBBOND_0307030"/>
<dbReference type="InterPro" id="IPR003737">
    <property type="entry name" value="GlcNAc_PI_deacetylase-related"/>
</dbReference>
<dbReference type="Gene3D" id="3.40.50.10320">
    <property type="entry name" value="LmbE-like"/>
    <property type="match status" value="1"/>
</dbReference>
<evidence type="ECO:0000256" key="2">
    <source>
        <dbReference type="ARBA" id="ARBA00012176"/>
    </source>
</evidence>
<dbReference type="SUPFAM" id="SSF102588">
    <property type="entry name" value="LmbE-like"/>
    <property type="match status" value="1"/>
</dbReference>
<dbReference type="RefSeq" id="XP_012768985.1">
    <property type="nucleotide sequence ID" value="XM_012913531.1"/>
</dbReference>
<keyword evidence="3" id="KW-1133">Transmembrane helix</keyword>
<evidence type="ECO:0000256" key="1">
    <source>
        <dbReference type="ARBA" id="ARBA00006066"/>
    </source>
</evidence>
<evidence type="ECO:0000313" key="5">
    <source>
        <dbReference type="Proteomes" id="UP000033188"/>
    </source>
</evidence>
<dbReference type="GO" id="GO:0016020">
    <property type="term" value="C:membrane"/>
    <property type="evidence" value="ECO:0007669"/>
    <property type="project" value="GOC"/>
</dbReference>
<dbReference type="InterPro" id="IPR024078">
    <property type="entry name" value="LmbE-like_dom_sf"/>
</dbReference>
<dbReference type="EC" id="3.5.1.89" evidence="2"/>
<name>A0A061DCP4_BABBI</name>
<dbReference type="GO" id="GO:0006506">
    <property type="term" value="P:GPI anchor biosynthetic process"/>
    <property type="evidence" value="ECO:0007669"/>
    <property type="project" value="UniProtKB-UniPathway"/>
</dbReference>
<organism evidence="4 5">
    <name type="scientific">Babesia bigemina</name>
    <dbReference type="NCBI Taxonomy" id="5866"/>
    <lineage>
        <taxon>Eukaryota</taxon>
        <taxon>Sar</taxon>
        <taxon>Alveolata</taxon>
        <taxon>Apicomplexa</taxon>
        <taxon>Aconoidasida</taxon>
        <taxon>Piroplasmida</taxon>
        <taxon>Babesiidae</taxon>
        <taxon>Babesia</taxon>
    </lineage>
</organism>
<evidence type="ECO:0000313" key="4">
    <source>
        <dbReference type="EMBL" id="CDR96799.1"/>
    </source>
</evidence>
<dbReference type="GO" id="GO:0005783">
    <property type="term" value="C:endoplasmic reticulum"/>
    <property type="evidence" value="ECO:0007669"/>
    <property type="project" value="TreeGrafter"/>
</dbReference>
<dbReference type="OrthoDB" id="365124at2759"/>
<dbReference type="OMA" id="HISTYET"/>
<dbReference type="KEGG" id="bbig:BBBOND_0307030"/>
<dbReference type="STRING" id="5866.A0A061DCP4"/>
<gene>
    <name evidence="4" type="ORF">BBBOND_0307030</name>
</gene>
<feature type="transmembrane region" description="Helical" evidence="3">
    <location>
        <begin position="6"/>
        <end position="26"/>
    </location>
</feature>
<dbReference type="PANTHER" id="PTHR12993:SF11">
    <property type="entry name" value="N-ACETYLGLUCOSAMINYL-PHOSPHATIDYLINOSITOL DE-N-ACETYLASE"/>
    <property type="match status" value="1"/>
</dbReference>